<protein>
    <submittedName>
        <fullName evidence="2">LAM_G_DOMAIN domain-containing protein</fullName>
    </submittedName>
</protein>
<dbReference type="AlphaFoldDB" id="A0A7I5EC12"/>
<evidence type="ECO:0000313" key="1">
    <source>
        <dbReference type="Proteomes" id="UP000025227"/>
    </source>
</evidence>
<sequence length="116" mass="12688">MTINLQTDLSHLHEATPEILEALTKIGPQNIGEVKFVVGRSMQGCYLRLDFLPFPVPLPVVDSSPRPKKYEEIGVSCCGDFPNLDFGALITSGIIYEVNGNKCDTSIQTGKPHVSK</sequence>
<organism evidence="1 2">
    <name type="scientific">Haemonchus contortus</name>
    <name type="common">Barber pole worm</name>
    <dbReference type="NCBI Taxonomy" id="6289"/>
    <lineage>
        <taxon>Eukaryota</taxon>
        <taxon>Metazoa</taxon>
        <taxon>Ecdysozoa</taxon>
        <taxon>Nematoda</taxon>
        <taxon>Chromadorea</taxon>
        <taxon>Rhabditida</taxon>
        <taxon>Rhabditina</taxon>
        <taxon>Rhabditomorpha</taxon>
        <taxon>Strongyloidea</taxon>
        <taxon>Trichostrongylidae</taxon>
        <taxon>Haemonchus</taxon>
    </lineage>
</organism>
<accession>A0A7I5EC12</accession>
<dbReference type="Proteomes" id="UP000025227">
    <property type="component" value="Unplaced"/>
</dbReference>
<dbReference type="OrthoDB" id="10492125at2759"/>
<reference evidence="2" key="1">
    <citation type="submission" date="2020-12" db="UniProtKB">
        <authorList>
            <consortium name="WormBaseParasite"/>
        </authorList>
    </citation>
    <scope>IDENTIFICATION</scope>
    <source>
        <strain evidence="2">MHco3</strain>
    </source>
</reference>
<dbReference type="WBParaSite" id="HCON_00135900-00001">
    <property type="protein sequence ID" value="HCON_00135900-00001"/>
    <property type="gene ID" value="HCON_00135900"/>
</dbReference>
<name>A0A7I5EC12_HAECO</name>
<proteinExistence type="predicted"/>
<keyword evidence="1" id="KW-1185">Reference proteome</keyword>
<evidence type="ECO:0000313" key="2">
    <source>
        <dbReference type="WBParaSite" id="HCON_00135900-00001"/>
    </source>
</evidence>